<dbReference type="Pfam" id="PF03692">
    <property type="entry name" value="CxxCxxCC"/>
    <property type="match status" value="1"/>
</dbReference>
<evidence type="ECO:0008006" key="3">
    <source>
        <dbReference type="Google" id="ProtNLM"/>
    </source>
</evidence>
<reference evidence="1 2" key="1">
    <citation type="journal article" date="2015" name="Nature">
        <title>rRNA introns, odd ribosomes, and small enigmatic genomes across a large radiation of phyla.</title>
        <authorList>
            <person name="Brown C.T."/>
            <person name="Hug L.A."/>
            <person name="Thomas B.C."/>
            <person name="Sharon I."/>
            <person name="Castelle C.J."/>
            <person name="Singh A."/>
            <person name="Wilkins M.J."/>
            <person name="Williams K.H."/>
            <person name="Banfield J.F."/>
        </authorList>
    </citation>
    <scope>NUCLEOTIDE SEQUENCE [LARGE SCALE GENOMIC DNA]</scope>
</reference>
<name>A0A0G0WXR6_UNCKA</name>
<sequence>MADYTELRRIALRLSGAFFRSVTEHPCRKGKAKCCRNVEFKISQSDGDLIKKVLKKLPRPVQKQIRNRAKKAVKGMLGSCPLLANGACLIYPDRPLVCMWTGAGVMPSSSQEGLLERRMGITFRGGTSSMCPDCHEELADRGVVVPYEIAWAHNQYFRWWMTYAAETVSEAILREV</sequence>
<dbReference type="AlphaFoldDB" id="A0A0G0WXR6"/>
<dbReference type="Proteomes" id="UP000034163">
    <property type="component" value="Unassembled WGS sequence"/>
</dbReference>
<gene>
    <name evidence="1" type="ORF">UU72_C0009G0009</name>
</gene>
<evidence type="ECO:0000313" key="2">
    <source>
        <dbReference type="Proteomes" id="UP000034163"/>
    </source>
</evidence>
<organism evidence="1 2">
    <name type="scientific">candidate division WWE3 bacterium GW2011_GWB1_41_6</name>
    <dbReference type="NCBI Taxonomy" id="1619112"/>
    <lineage>
        <taxon>Bacteria</taxon>
        <taxon>Katanobacteria</taxon>
    </lineage>
</organism>
<evidence type="ECO:0000313" key="1">
    <source>
        <dbReference type="EMBL" id="KKS16967.1"/>
    </source>
</evidence>
<comment type="caution">
    <text evidence="1">The sequence shown here is derived from an EMBL/GenBank/DDBJ whole genome shotgun (WGS) entry which is preliminary data.</text>
</comment>
<accession>A0A0G0WXR6</accession>
<protein>
    <recommendedName>
        <fullName evidence="3">YkgJ family cysteine cluster protein</fullName>
    </recommendedName>
</protein>
<dbReference type="EMBL" id="LCBS01000009">
    <property type="protein sequence ID" value="KKS16967.1"/>
    <property type="molecule type" value="Genomic_DNA"/>
</dbReference>
<dbReference type="InterPro" id="IPR005358">
    <property type="entry name" value="Puta_zinc/iron-chelating_dom"/>
</dbReference>
<proteinExistence type="predicted"/>